<accession>A0A194AKX6</accession>
<evidence type="ECO:0000313" key="2">
    <source>
        <dbReference type="Proteomes" id="UP000095200"/>
    </source>
</evidence>
<comment type="caution">
    <text evidence="1">The sequence shown here is derived from an EMBL/GenBank/DDBJ whole genome shotgun (WGS) entry which is preliminary data.</text>
</comment>
<dbReference type="AlphaFoldDB" id="A0A194AKX6"/>
<name>A0A194AKX6_9BACT</name>
<reference evidence="2" key="1">
    <citation type="submission" date="2016-06" db="EMBL/GenBank/DDBJ databases">
        <title>Draft genome sequence of Desulfoplanes formicivorans strain Pf12B.</title>
        <authorList>
            <person name="Watanabe M."/>
            <person name="Kojima H."/>
            <person name="Fukui M."/>
        </authorList>
    </citation>
    <scope>NUCLEOTIDE SEQUENCE [LARGE SCALE GENOMIC DNA]</scope>
    <source>
        <strain evidence="2">Pf12B</strain>
    </source>
</reference>
<protein>
    <recommendedName>
        <fullName evidence="3">Transglutaminase-like domain-containing protein</fullName>
    </recommendedName>
</protein>
<keyword evidence="2" id="KW-1185">Reference proteome</keyword>
<dbReference type="OrthoDB" id="5461027at2"/>
<sequence length="121" mass="13838">MHFKKQCFTAAMEVASESDSCTVVHGWIPGDEGWFVHAWVEIDAGEGEIGVYDLTLSNHPFRQPTYYEQTGATPERSKRYDRVDFFTRIAETGGFGPFDKEFFFAETSVNDPLEIIYSHKD</sequence>
<organism evidence="1 2">
    <name type="scientific">Desulfoplanes formicivorans</name>
    <dbReference type="NCBI Taxonomy" id="1592317"/>
    <lineage>
        <taxon>Bacteria</taxon>
        <taxon>Pseudomonadati</taxon>
        <taxon>Thermodesulfobacteriota</taxon>
        <taxon>Desulfovibrionia</taxon>
        <taxon>Desulfovibrionales</taxon>
        <taxon>Desulfoplanaceae</taxon>
        <taxon>Desulfoplanes</taxon>
    </lineage>
</organism>
<dbReference type="Proteomes" id="UP000095200">
    <property type="component" value="Unassembled WGS sequence"/>
</dbReference>
<evidence type="ECO:0000313" key="1">
    <source>
        <dbReference type="EMBL" id="GAU09349.1"/>
    </source>
</evidence>
<evidence type="ECO:0008006" key="3">
    <source>
        <dbReference type="Google" id="ProtNLM"/>
    </source>
</evidence>
<proteinExistence type="predicted"/>
<dbReference type="EMBL" id="BDFE01000017">
    <property type="protein sequence ID" value="GAU09349.1"/>
    <property type="molecule type" value="Genomic_DNA"/>
</dbReference>
<dbReference type="STRING" id="1592317.DPF_2072"/>
<dbReference type="RefSeq" id="WP_069859591.1">
    <property type="nucleotide sequence ID" value="NZ_BDFE01000017.1"/>
</dbReference>
<gene>
    <name evidence="1" type="ORF">DPF_2072</name>
</gene>